<dbReference type="Proteomes" id="UP000245212">
    <property type="component" value="Unassembled WGS sequence"/>
</dbReference>
<feature type="domain" description="bAvd-like" evidence="2">
    <location>
        <begin position="11"/>
        <end position="111"/>
    </location>
</feature>
<evidence type="ECO:0000313" key="4">
    <source>
        <dbReference type="Proteomes" id="UP000245212"/>
    </source>
</evidence>
<accession>A0A2V1K449</accession>
<evidence type="ECO:0000259" key="2">
    <source>
        <dbReference type="Pfam" id="PF22296"/>
    </source>
</evidence>
<evidence type="ECO:0000256" key="1">
    <source>
        <dbReference type="SAM" id="MobiDB-lite"/>
    </source>
</evidence>
<feature type="region of interest" description="Disordered" evidence="1">
    <location>
        <begin position="127"/>
        <end position="153"/>
    </location>
</feature>
<dbReference type="Pfam" id="PF22296">
    <property type="entry name" value="bAvd"/>
    <property type="match status" value="1"/>
</dbReference>
<keyword evidence="4" id="KW-1185">Reference proteome</keyword>
<dbReference type="InterPro" id="IPR036583">
    <property type="entry name" value="23S_rRNA_IVS_sf"/>
</dbReference>
<dbReference type="InterPro" id="IPR055360">
    <property type="entry name" value="bAvd"/>
</dbReference>
<dbReference type="SUPFAM" id="SSF158446">
    <property type="entry name" value="IVS-encoded protein-like"/>
    <property type="match status" value="1"/>
</dbReference>
<comment type="caution">
    <text evidence="3">The sequence shown here is derived from an EMBL/GenBank/DDBJ whole genome shotgun (WGS) entry which is preliminary data.</text>
</comment>
<dbReference type="AlphaFoldDB" id="A0A2V1K449"/>
<dbReference type="CDD" id="cd16376">
    <property type="entry name" value="Avd_like"/>
    <property type="match status" value="1"/>
</dbReference>
<dbReference type="Gene3D" id="1.20.1440.60">
    <property type="entry name" value="23S rRNA-intervening sequence"/>
    <property type="match status" value="1"/>
</dbReference>
<name>A0A2V1K449_9BURK</name>
<reference evidence="4" key="1">
    <citation type="submission" date="2018-05" db="EMBL/GenBank/DDBJ databases">
        <authorList>
            <person name="Li Y."/>
        </authorList>
    </citation>
    <scope>NUCLEOTIDE SEQUENCE [LARGE SCALE GENOMIC DNA]</scope>
    <source>
        <strain evidence="4">3d-2-2</strain>
    </source>
</reference>
<organism evidence="3 4">
    <name type="scientific">Corticimicrobacter populi</name>
    <dbReference type="NCBI Taxonomy" id="2175229"/>
    <lineage>
        <taxon>Bacteria</taxon>
        <taxon>Pseudomonadati</taxon>
        <taxon>Pseudomonadota</taxon>
        <taxon>Betaproteobacteria</taxon>
        <taxon>Burkholderiales</taxon>
        <taxon>Alcaligenaceae</taxon>
        <taxon>Corticimicrobacter</taxon>
    </lineage>
</organism>
<proteinExistence type="predicted"/>
<feature type="compositionally biased region" description="Low complexity" evidence="1">
    <location>
        <begin position="142"/>
        <end position="153"/>
    </location>
</feature>
<protein>
    <submittedName>
        <fullName evidence="3">Four helix bundle protein</fullName>
    </submittedName>
</protein>
<sequence>MALHTDTEIYKATYALCQLVTQLVASMPRNYKADFGADLRRDCMRLVRRVYEANTSDDKAGILQRMRQEVESINLSLRLSVDLRLVSRGQYARAIEITASIGKQASGWQKHAERALDAGLSRQSGQCAIESGRAAAPKGHRQAQQGYRRQQPQ</sequence>
<dbReference type="EMBL" id="QETA01000001">
    <property type="protein sequence ID" value="PWF25018.1"/>
    <property type="molecule type" value="Genomic_DNA"/>
</dbReference>
<dbReference type="RefSeq" id="WP_109060421.1">
    <property type="nucleotide sequence ID" value="NZ_QETA01000001.1"/>
</dbReference>
<gene>
    <name evidence="3" type="ORF">DD235_02270</name>
</gene>
<evidence type="ECO:0000313" key="3">
    <source>
        <dbReference type="EMBL" id="PWF25018.1"/>
    </source>
</evidence>